<dbReference type="InterPro" id="IPR008906">
    <property type="entry name" value="HATC_C_dom"/>
</dbReference>
<reference evidence="3 4" key="1">
    <citation type="submission" date="2014-04" db="EMBL/GenBank/DDBJ databases">
        <authorList>
            <consortium name="DOE Joint Genome Institute"/>
            <person name="Kuo A."/>
            <person name="Tarkka M."/>
            <person name="Buscot F."/>
            <person name="Kohler A."/>
            <person name="Nagy L.G."/>
            <person name="Floudas D."/>
            <person name="Copeland A."/>
            <person name="Barry K.W."/>
            <person name="Cichocki N."/>
            <person name="Veneault-Fourrey C."/>
            <person name="LaButti K."/>
            <person name="Lindquist E.A."/>
            <person name="Lipzen A."/>
            <person name="Lundell T."/>
            <person name="Morin E."/>
            <person name="Murat C."/>
            <person name="Sun H."/>
            <person name="Tunlid A."/>
            <person name="Henrissat B."/>
            <person name="Grigoriev I.V."/>
            <person name="Hibbett D.S."/>
            <person name="Martin F."/>
            <person name="Nordberg H.P."/>
            <person name="Cantor M.N."/>
            <person name="Hua S.X."/>
        </authorList>
    </citation>
    <scope>NUCLEOTIDE SEQUENCE [LARGE SCALE GENOMIC DNA]</scope>
    <source>
        <strain evidence="3 4">F 1598</strain>
    </source>
</reference>
<dbReference type="Proteomes" id="UP000054166">
    <property type="component" value="Unassembled WGS sequence"/>
</dbReference>
<accession>A0A0C3FF58</accession>
<dbReference type="GO" id="GO:0046983">
    <property type="term" value="F:protein dimerization activity"/>
    <property type="evidence" value="ECO:0007669"/>
    <property type="project" value="InterPro"/>
</dbReference>
<evidence type="ECO:0000313" key="3">
    <source>
        <dbReference type="EMBL" id="KIM78586.1"/>
    </source>
</evidence>
<keyword evidence="4" id="KW-1185">Reference proteome</keyword>
<feature type="compositionally biased region" description="Acidic residues" evidence="1">
    <location>
        <begin position="87"/>
        <end position="96"/>
    </location>
</feature>
<dbReference type="EMBL" id="KN833015">
    <property type="protein sequence ID" value="KIM78586.1"/>
    <property type="molecule type" value="Genomic_DNA"/>
</dbReference>
<evidence type="ECO:0000313" key="4">
    <source>
        <dbReference type="Proteomes" id="UP000054166"/>
    </source>
</evidence>
<dbReference type="OrthoDB" id="3268424at2759"/>
<feature type="domain" description="HAT C-terminal dimerisation" evidence="2">
    <location>
        <begin position="6"/>
        <end position="55"/>
    </location>
</feature>
<dbReference type="InParanoid" id="A0A0C3FF58"/>
<proteinExistence type="predicted"/>
<evidence type="ECO:0000259" key="2">
    <source>
        <dbReference type="Pfam" id="PF05699"/>
    </source>
</evidence>
<dbReference type="InterPro" id="IPR012337">
    <property type="entry name" value="RNaseH-like_sf"/>
</dbReference>
<dbReference type="HOGENOM" id="CLU_2360488_0_0_1"/>
<feature type="region of interest" description="Disordered" evidence="1">
    <location>
        <begin position="73"/>
        <end position="96"/>
    </location>
</feature>
<dbReference type="AlphaFoldDB" id="A0A0C3FF58"/>
<name>A0A0C3FF58_PILCF</name>
<gene>
    <name evidence="3" type="ORF">PILCRDRAFT_11052</name>
</gene>
<organism evidence="3 4">
    <name type="scientific">Piloderma croceum (strain F 1598)</name>
    <dbReference type="NCBI Taxonomy" id="765440"/>
    <lineage>
        <taxon>Eukaryota</taxon>
        <taxon>Fungi</taxon>
        <taxon>Dikarya</taxon>
        <taxon>Basidiomycota</taxon>
        <taxon>Agaricomycotina</taxon>
        <taxon>Agaricomycetes</taxon>
        <taxon>Agaricomycetidae</taxon>
        <taxon>Atheliales</taxon>
        <taxon>Atheliaceae</taxon>
        <taxon>Piloderma</taxon>
    </lineage>
</organism>
<dbReference type="SUPFAM" id="SSF53098">
    <property type="entry name" value="Ribonuclease H-like"/>
    <property type="match status" value="1"/>
</dbReference>
<reference evidence="4" key="2">
    <citation type="submission" date="2015-01" db="EMBL/GenBank/DDBJ databases">
        <title>Evolutionary Origins and Diversification of the Mycorrhizal Mutualists.</title>
        <authorList>
            <consortium name="DOE Joint Genome Institute"/>
            <consortium name="Mycorrhizal Genomics Consortium"/>
            <person name="Kohler A."/>
            <person name="Kuo A."/>
            <person name="Nagy L.G."/>
            <person name="Floudas D."/>
            <person name="Copeland A."/>
            <person name="Barry K.W."/>
            <person name="Cichocki N."/>
            <person name="Veneault-Fourrey C."/>
            <person name="LaButti K."/>
            <person name="Lindquist E.A."/>
            <person name="Lipzen A."/>
            <person name="Lundell T."/>
            <person name="Morin E."/>
            <person name="Murat C."/>
            <person name="Riley R."/>
            <person name="Ohm R."/>
            <person name="Sun H."/>
            <person name="Tunlid A."/>
            <person name="Henrissat B."/>
            <person name="Grigoriev I.V."/>
            <person name="Hibbett D.S."/>
            <person name="Martin F."/>
        </authorList>
    </citation>
    <scope>NUCLEOTIDE SEQUENCE [LARGE SCALE GENOMIC DNA]</scope>
    <source>
        <strain evidence="4">F 1598</strain>
    </source>
</reference>
<dbReference type="Pfam" id="PF05699">
    <property type="entry name" value="Dimer_Tnp_hAT"/>
    <property type="match status" value="1"/>
</dbReference>
<protein>
    <recommendedName>
        <fullName evidence="2">HAT C-terminal dimerisation domain-containing protein</fullName>
    </recommendedName>
</protein>
<sequence length="96" mass="10711">MPTHPLHRMAMNFLSIPAMSTDVERAFSCGGLTVSKMRHSLSDESTRVAAVIGSWCDFPGIIPWEEIMEAFKDKSKRGKGKDRSTVETEDPDIEVL</sequence>
<evidence type="ECO:0000256" key="1">
    <source>
        <dbReference type="SAM" id="MobiDB-lite"/>
    </source>
</evidence>